<dbReference type="Pfam" id="PF19081">
    <property type="entry name" value="Ig_7"/>
    <property type="match status" value="1"/>
</dbReference>
<evidence type="ECO:0000313" key="3">
    <source>
        <dbReference type="EMBL" id="MEL1248697.1"/>
    </source>
</evidence>
<proteinExistence type="predicted"/>
<dbReference type="InterPro" id="IPR013320">
    <property type="entry name" value="ConA-like_dom_sf"/>
</dbReference>
<feature type="domain" description="GEVED" evidence="2">
    <location>
        <begin position="765"/>
        <end position="844"/>
    </location>
</feature>
<dbReference type="RefSeq" id="WP_341683548.1">
    <property type="nucleotide sequence ID" value="NZ_JBBYHT010000005.1"/>
</dbReference>
<evidence type="ECO:0000259" key="2">
    <source>
        <dbReference type="Pfam" id="PF20009"/>
    </source>
</evidence>
<name>A0ABU9I989_9FLAO</name>
<dbReference type="InterPro" id="IPR045474">
    <property type="entry name" value="GEVED"/>
</dbReference>
<protein>
    <submittedName>
        <fullName evidence="3">GEVED domain-containing protein</fullName>
    </submittedName>
</protein>
<feature type="domain" description="GEVED" evidence="2">
    <location>
        <begin position="1039"/>
        <end position="1119"/>
    </location>
</feature>
<reference evidence="3 4" key="1">
    <citation type="submission" date="2024-04" db="EMBL/GenBank/DDBJ databases">
        <title>Flavobacterium sp. DGU41 16S ribosomal RNA gene Genome sequencing and assembly.</title>
        <authorList>
            <person name="Park S."/>
        </authorList>
    </citation>
    <scope>NUCLEOTIDE SEQUENCE [LARGE SCALE GENOMIC DNA]</scope>
    <source>
        <strain evidence="3 4">DGU41</strain>
    </source>
</reference>
<dbReference type="EMBL" id="JBBYHT010000005">
    <property type="protein sequence ID" value="MEL1248697.1"/>
    <property type="molecule type" value="Genomic_DNA"/>
</dbReference>
<dbReference type="InterPro" id="IPR044023">
    <property type="entry name" value="Ig_7"/>
</dbReference>
<dbReference type="InterPro" id="IPR014756">
    <property type="entry name" value="Ig_E-set"/>
</dbReference>
<evidence type="ECO:0000313" key="4">
    <source>
        <dbReference type="Proteomes" id="UP001393056"/>
    </source>
</evidence>
<dbReference type="InterPro" id="IPR013783">
    <property type="entry name" value="Ig-like_fold"/>
</dbReference>
<dbReference type="Pfam" id="PF20009">
    <property type="entry name" value="GEVED"/>
    <property type="match status" value="2"/>
</dbReference>
<sequence>MQKNYLTKMVKSMINPLASTSKNWKKSTTTWLIALFVFCGVSNAFGQVANYTFSESAGTYTTITGTTAIASGWDDTVTTNTIPIGFTFNFNGTNYTTCSVNSNGYITFGTTLSANNLYTPISDNTGYAGAISALGVDLNDDNTRDIIYTTTGTAPNRVLTVQWRQARRFARGGRFDFQIKLTETSNTINIVYGTCAPTGNNAQAINVQVGLRGSSNTDFNNRSFSGNAVWDNSTTAGLANNATCKTRDVSFPNSGRTFTWTPPSPPTITSLGAASGCVGSSLIINGTNLLSATAVTIGGTPATITGNTATTVTVTVGAGTTGTVQVTTPSGSATSAATFTVNPLPTITLTSAVGTNNQTLCINTAITNITYTVAGGGATGATVTGLPTGVSGNYAAGTVNISGTPSVSGTFNYTITTTGGTCSTTANGTITVRALPTIALTSAAATANQTICRGSAITNIVYTIGGGATGVTPTGLPAGLTTNLVGSTYTISGTPTANGTFNYTLTTSGGAPCANATINGTIVVNALPAAIAGGAATVCTGASTPAFTNATPGGTWSTSNANATINASGVLTGVTAGTVRAIYTLPTGCFVQTALITINSLPTTAATPNPANGTTGVCYAGAGAVTSISWGAVADATSYDVYFGAGSVPATVTANVATNTYNTGVLAPNTTYFWRIVAKNACGDASSSSTFTFTTSTIPCYCSSSGGTFPNGITGVNFNTINNLNTAVNVAYSDYTYISTSVVKTLSYNLNVYINTGGNYTDYQSLYIDWNGDGDFVDAGEFYNLGTANNVTNGLTSLSPLSITVPAVAITGTVRMRIQSRYNSATSGPCQTGFDGEVEDYMLNIVAATPCVAPTAQATALNLTATGSIISGSFTASAPAANSYLVIIGTSATPPAAPVNGTNYTIGSVYQAGGYSVVDIDNNTIFAATGLSASTTYYFYIYSYNNLCTGGPLYLGTSPLTGNATTTALTYCEPTTTLATEYITGVASVGTINDVSNISGYTPGGYANYSSIIIATQIPGGGVNININFNPFPGEAQFIKTWVDWNNNNIFEDPAELVYTTGNTATGPTSFGFIIPGAQALGNYRMRIKTRNFGGPSSGNSTYDPCSSHDRGETEDYTIRVIADCPAKITGVTNGSACGPTNTVNLSATMSAGSTQIRWYNTLTGGTLLGSGSTYTTPAISTTTTYYVSAWNGSCETLHRTPVVATILPTSNITVTPSVPEVCGEGNVVQITAAGDFVRETLLTQDFESSMAPFTVATPLNINGGVDTPWSVKTSPYQPTTTSVWRPAVNSGAIGSTGNRFAFTTSDYNNSNIQTIMTSPVIDASLYNSLILTFDHYYSAFGGDFGEIQVATNAAGTNWTTAIQTYNTDIGSASIFTGATVDLTPYAGTSTLRFRFIYNGTWDDGWAVDNIKVEGIRPLNTTFTWTGGTVEAFTDAACTILYTNQAVTTVYVRPTPLQLASTSWSFTANATLGNGCPISQLITINNKTKLWKGTVDNNWYNANNWEPVGVPDATTCVFIYDGPFDSNINITGNDAFARTLTVRPSGLLEIQTNNDLTVTDVVTVDAGGTFNIENSGSLIQVNNVANSGIISMKRNASFGALDYVYWSSPVANFTSSAISPATPTSLIWKWEPTTSTGYTNQFGNWVNGNESMTIGRGYIVRSPNGWPTANTTFTANFVGVPNNGTILRPITRWTYTGGPTAGPTSTQVTADDDNWNLLGNPYPSAIDAVAFLAANSTHVNSFVDLWTHGNAPAAIADPFYQDYQLNYNPTDYLRYNNLGGTQYGFDGKIGAGQGFFVLMRDAGATTENAIFNNSMRSNTHRNDQFFRTSDTNTVTSEIERHRIWLKMIAPNLVSTDMLVGYAAGATNTLDDSFDAMNRGIKVNYELYSLAENKGLSIQGRGLPFDSNDQVPLGLAISQNGIHTIAISGTDGLFGNATQNIYLEDLVLGITHDLRTAPYTFTATPGRYENRFVLKFNNETLGNEDFIANTVTVYTNEFINISATNQTIKSVKVYDLLGRVLGTFNNVNSETFTSKNIAKTQTALLVEVTLENGATKTYKVIF</sequence>
<dbReference type="SUPFAM" id="SSF49265">
    <property type="entry name" value="Fibronectin type III"/>
    <property type="match status" value="1"/>
</dbReference>
<dbReference type="Gene3D" id="2.60.40.10">
    <property type="entry name" value="Immunoglobulins"/>
    <property type="match status" value="4"/>
</dbReference>
<dbReference type="Proteomes" id="UP001393056">
    <property type="component" value="Unassembled WGS sequence"/>
</dbReference>
<dbReference type="InterPro" id="IPR036116">
    <property type="entry name" value="FN3_sf"/>
</dbReference>
<accession>A0ABU9I989</accession>
<organism evidence="3 4">
    <name type="scientific">Flavobacterium helocola</name>
    <dbReference type="NCBI Taxonomy" id="3139139"/>
    <lineage>
        <taxon>Bacteria</taxon>
        <taxon>Pseudomonadati</taxon>
        <taxon>Bacteroidota</taxon>
        <taxon>Flavobacteriia</taxon>
        <taxon>Flavobacteriales</taxon>
        <taxon>Flavobacteriaceae</taxon>
        <taxon>Flavobacterium</taxon>
    </lineage>
</organism>
<comment type="caution">
    <text evidence="3">The sequence shown here is derived from an EMBL/GenBank/DDBJ whole genome shotgun (WGS) entry which is preliminary data.</text>
</comment>
<dbReference type="Gene3D" id="2.60.120.200">
    <property type="match status" value="1"/>
</dbReference>
<evidence type="ECO:0000259" key="1">
    <source>
        <dbReference type="Pfam" id="PF19081"/>
    </source>
</evidence>
<dbReference type="SUPFAM" id="SSF49899">
    <property type="entry name" value="Concanavalin A-like lectins/glucanases"/>
    <property type="match status" value="1"/>
</dbReference>
<dbReference type="SUPFAM" id="SSF81296">
    <property type="entry name" value="E set domains"/>
    <property type="match status" value="1"/>
</dbReference>
<keyword evidence="4" id="KW-1185">Reference proteome</keyword>
<feature type="domain" description="Ig-like" evidence="1">
    <location>
        <begin position="1127"/>
        <end position="1209"/>
    </location>
</feature>
<gene>
    <name evidence="3" type="ORF">AAEO58_11655</name>
</gene>